<dbReference type="GO" id="GO:0006402">
    <property type="term" value="P:mRNA catabolic process"/>
    <property type="evidence" value="ECO:0007669"/>
    <property type="project" value="InterPro"/>
</dbReference>
<comment type="similarity">
    <text evidence="5">Belongs to the CsrA/RsmA family.</text>
</comment>
<dbReference type="Gene3D" id="2.60.40.4380">
    <property type="entry name" value="Translational regulator CsrA"/>
    <property type="match status" value="1"/>
</dbReference>
<dbReference type="EMBL" id="BMFV01000003">
    <property type="protein sequence ID" value="GGH76720.1"/>
    <property type="molecule type" value="Genomic_DNA"/>
</dbReference>
<evidence type="ECO:0000256" key="3">
    <source>
        <dbReference type="ARBA" id="ARBA00022845"/>
    </source>
</evidence>
<evidence type="ECO:0000313" key="7">
    <source>
        <dbReference type="Proteomes" id="UP000656813"/>
    </source>
</evidence>
<keyword evidence="3 5" id="KW-0810">Translation regulation</keyword>
<keyword evidence="1 5" id="KW-0963">Cytoplasm</keyword>
<dbReference type="GO" id="GO:0044781">
    <property type="term" value="P:bacterial-type flagellum organization"/>
    <property type="evidence" value="ECO:0007669"/>
    <property type="project" value="UniProtKB-KW"/>
</dbReference>
<dbReference type="Proteomes" id="UP000656813">
    <property type="component" value="Unassembled WGS sequence"/>
</dbReference>
<evidence type="ECO:0000256" key="5">
    <source>
        <dbReference type="HAMAP-Rule" id="MF_00167"/>
    </source>
</evidence>
<keyword evidence="4 5" id="KW-0694">RNA-binding</keyword>
<dbReference type="SUPFAM" id="SSF117130">
    <property type="entry name" value="CsrA-like"/>
    <property type="match status" value="1"/>
</dbReference>
<keyword evidence="2 5" id="KW-0678">Repressor</keyword>
<dbReference type="InterPro" id="IPR036107">
    <property type="entry name" value="CsrA_sf"/>
</dbReference>
<keyword evidence="5" id="KW-1005">Bacterial flagellum biogenesis</keyword>
<evidence type="ECO:0000313" key="6">
    <source>
        <dbReference type="EMBL" id="GGH76720.1"/>
    </source>
</evidence>
<dbReference type="FunFam" id="2.60.40.4380:FF:000002">
    <property type="entry name" value="Translational regulator CsrA"/>
    <property type="match status" value="1"/>
</dbReference>
<evidence type="ECO:0000256" key="1">
    <source>
        <dbReference type="ARBA" id="ARBA00022490"/>
    </source>
</evidence>
<comment type="caution">
    <text evidence="6">The sequence shown here is derived from an EMBL/GenBank/DDBJ whole genome shotgun (WGS) entry which is preliminary data.</text>
</comment>
<dbReference type="HAMAP" id="MF_00167">
    <property type="entry name" value="CsrA"/>
    <property type="match status" value="1"/>
</dbReference>
<dbReference type="PANTHER" id="PTHR34984:SF1">
    <property type="entry name" value="CARBON STORAGE REGULATOR"/>
    <property type="match status" value="1"/>
</dbReference>
<comment type="function">
    <text evidence="5">A translational regulator that binds mRNA to regulate translation initiation and/or mRNA stability. Usually binds in the 5'-UTR at or near the Shine-Dalgarno sequence preventing ribosome-binding, thus repressing translation. Its main target seems to be the major flagellin gene, while its function is anatagonized by FliW.</text>
</comment>
<dbReference type="PANTHER" id="PTHR34984">
    <property type="entry name" value="CARBON STORAGE REGULATOR"/>
    <property type="match status" value="1"/>
</dbReference>
<comment type="subcellular location">
    <subcellularLocation>
        <location evidence="5">Cytoplasm</location>
    </subcellularLocation>
</comment>
<comment type="subunit">
    <text evidence="5">Homodimer; the beta-strands of each monomer intercalate to form a hydrophobic core, while the alpha-helices form wings that extend away from the core.</text>
</comment>
<dbReference type="NCBIfam" id="NF002469">
    <property type="entry name" value="PRK01712.1"/>
    <property type="match status" value="1"/>
</dbReference>
<dbReference type="GO" id="GO:0045947">
    <property type="term" value="P:negative regulation of translational initiation"/>
    <property type="evidence" value="ECO:0007669"/>
    <property type="project" value="UniProtKB-UniRule"/>
</dbReference>
<name>A0A8J2ZTP8_9BACL</name>
<dbReference type="RefSeq" id="WP_188496060.1">
    <property type="nucleotide sequence ID" value="NZ_BMFV01000003.1"/>
</dbReference>
<sequence length="76" mass="8527">MLILTRRSNEAITIGDDIEIEVLGIDGDQVKLGIKAPKQVEIHRKEIYLTIQEANNEAAHGTFSENALTQLKNLKR</sequence>
<dbReference type="GO" id="GO:0006109">
    <property type="term" value="P:regulation of carbohydrate metabolic process"/>
    <property type="evidence" value="ECO:0007669"/>
    <property type="project" value="InterPro"/>
</dbReference>
<keyword evidence="7" id="KW-1185">Reference proteome</keyword>
<dbReference type="GO" id="GO:0005829">
    <property type="term" value="C:cytosol"/>
    <property type="evidence" value="ECO:0007669"/>
    <property type="project" value="TreeGrafter"/>
</dbReference>
<proteinExistence type="inferred from homology"/>
<dbReference type="AlphaFoldDB" id="A0A8J2ZTP8"/>
<organism evidence="6 7">
    <name type="scientific">Pullulanibacillus pueri</name>
    <dbReference type="NCBI Taxonomy" id="1437324"/>
    <lineage>
        <taxon>Bacteria</taxon>
        <taxon>Bacillati</taxon>
        <taxon>Bacillota</taxon>
        <taxon>Bacilli</taxon>
        <taxon>Bacillales</taxon>
        <taxon>Sporolactobacillaceae</taxon>
        <taxon>Pullulanibacillus</taxon>
    </lineage>
</organism>
<dbReference type="NCBIfam" id="TIGR00202">
    <property type="entry name" value="csrA"/>
    <property type="match status" value="1"/>
</dbReference>
<dbReference type="Pfam" id="PF02599">
    <property type="entry name" value="CsrA"/>
    <property type="match status" value="1"/>
</dbReference>
<dbReference type="GO" id="GO:0048027">
    <property type="term" value="F:mRNA 5'-UTR binding"/>
    <property type="evidence" value="ECO:0007669"/>
    <property type="project" value="UniProtKB-UniRule"/>
</dbReference>
<evidence type="ECO:0000256" key="2">
    <source>
        <dbReference type="ARBA" id="ARBA00022491"/>
    </source>
</evidence>
<dbReference type="GO" id="GO:1902208">
    <property type="term" value="P:regulation of bacterial-type flagellum assembly"/>
    <property type="evidence" value="ECO:0007669"/>
    <property type="project" value="UniProtKB-UniRule"/>
</dbReference>
<accession>A0A8J2ZTP8</accession>
<reference evidence="6" key="1">
    <citation type="journal article" date="2014" name="Int. J. Syst. Evol. Microbiol.">
        <title>Complete genome sequence of Corynebacterium casei LMG S-19264T (=DSM 44701T), isolated from a smear-ripened cheese.</title>
        <authorList>
            <consortium name="US DOE Joint Genome Institute (JGI-PGF)"/>
            <person name="Walter F."/>
            <person name="Albersmeier A."/>
            <person name="Kalinowski J."/>
            <person name="Ruckert C."/>
        </authorList>
    </citation>
    <scope>NUCLEOTIDE SEQUENCE</scope>
    <source>
        <strain evidence="6">CGMCC 1.12777</strain>
    </source>
</reference>
<reference evidence="6" key="2">
    <citation type="submission" date="2020-09" db="EMBL/GenBank/DDBJ databases">
        <authorList>
            <person name="Sun Q."/>
            <person name="Zhou Y."/>
        </authorList>
    </citation>
    <scope>NUCLEOTIDE SEQUENCE</scope>
    <source>
        <strain evidence="6">CGMCC 1.12777</strain>
    </source>
</reference>
<gene>
    <name evidence="5 6" type="primary">csrA</name>
    <name evidence="6" type="ORF">GCM10007096_07570</name>
</gene>
<dbReference type="InterPro" id="IPR003751">
    <property type="entry name" value="CsrA"/>
</dbReference>
<protein>
    <recommendedName>
        <fullName evidence="5">Translational regulator CsrA</fullName>
    </recommendedName>
</protein>
<evidence type="ECO:0000256" key="4">
    <source>
        <dbReference type="ARBA" id="ARBA00022884"/>
    </source>
</evidence>